<evidence type="ECO:0000313" key="5">
    <source>
        <dbReference type="Proteomes" id="UP000621447"/>
    </source>
</evidence>
<evidence type="ECO:0000256" key="2">
    <source>
        <dbReference type="ARBA" id="ARBA00007637"/>
    </source>
</evidence>
<evidence type="ECO:0000313" key="4">
    <source>
        <dbReference type="EMBL" id="NTS66808.1"/>
    </source>
</evidence>
<feature type="domain" description="NAD-dependent epimerase/dehydratase" evidence="3">
    <location>
        <begin position="3"/>
        <end position="211"/>
    </location>
</feature>
<dbReference type="Pfam" id="PF01370">
    <property type="entry name" value="Epimerase"/>
    <property type="match status" value="1"/>
</dbReference>
<gene>
    <name evidence="4" type="ORF">HRV97_16835</name>
</gene>
<evidence type="ECO:0000259" key="3">
    <source>
        <dbReference type="Pfam" id="PF01370"/>
    </source>
</evidence>
<dbReference type="Gene3D" id="3.90.25.10">
    <property type="entry name" value="UDP-galactose 4-epimerase, domain 1"/>
    <property type="match status" value="1"/>
</dbReference>
<protein>
    <submittedName>
        <fullName evidence="4">GDP-mannose 4,6-dehydratase</fullName>
    </submittedName>
</protein>
<dbReference type="Gene3D" id="3.40.50.720">
    <property type="entry name" value="NAD(P)-binding Rossmann-like Domain"/>
    <property type="match status" value="1"/>
</dbReference>
<comment type="caution">
    <text evidence="4">The sequence shown here is derived from an EMBL/GenBank/DDBJ whole genome shotgun (WGS) entry which is preliminary data.</text>
</comment>
<dbReference type="Proteomes" id="UP000621447">
    <property type="component" value="Unassembled WGS sequence"/>
</dbReference>
<proteinExistence type="inferred from homology"/>
<sequence length="280" mass="30326">MRVAITGANGFTGRFVVAALAEAGVDTVALRADLTDAAAVFEEVSTVVFDRVVHLAGAAFAGGSDWHVFYAVNQLGTFNLLDAVARAAPGARCVIASSAQVYGAGASGLIGEHLPTQPSNHYAVSKRAMELGAELWRDRLQLVITRPFNYTGVGQDVQYLIPKIVDHFRRSLPVIELGNTWVKRDFGDVRSVAQAYSGLIMAEKPPALVNIATGTTWSIDDIINRLSAMSGHALEVKINKAFVRSGDVPVLGGDDTYLRAALPQWRPYSLEDTLKWMYNY</sequence>
<organism evidence="4 5">
    <name type="scientific">Sphingomonas hominis</name>
    <dbReference type="NCBI Taxonomy" id="2741495"/>
    <lineage>
        <taxon>Bacteria</taxon>
        <taxon>Pseudomonadati</taxon>
        <taxon>Pseudomonadota</taxon>
        <taxon>Alphaproteobacteria</taxon>
        <taxon>Sphingomonadales</taxon>
        <taxon>Sphingomonadaceae</taxon>
        <taxon>Sphingomonas</taxon>
    </lineage>
</organism>
<dbReference type="PANTHER" id="PTHR43000">
    <property type="entry name" value="DTDP-D-GLUCOSE 4,6-DEHYDRATASE-RELATED"/>
    <property type="match status" value="1"/>
</dbReference>
<dbReference type="InterPro" id="IPR036291">
    <property type="entry name" value="NAD(P)-bd_dom_sf"/>
</dbReference>
<name>A0ABX2JSM0_9SPHN</name>
<accession>A0ABX2JSM0</accession>
<dbReference type="InterPro" id="IPR001509">
    <property type="entry name" value="Epimerase_deHydtase"/>
</dbReference>
<reference evidence="4 5" key="1">
    <citation type="submission" date="2020-06" db="EMBL/GenBank/DDBJ databases">
        <title>Sphingomonas hominis sp. nov., a member of the Sphingomonas, isolated from the hair of a 22-year-old girl.</title>
        <authorList>
            <person name="Zhang D.-F."/>
            <person name="Cui X.-W."/>
        </authorList>
    </citation>
    <scope>NUCLEOTIDE SEQUENCE [LARGE SCALE GENOMIC DNA]</scope>
    <source>
        <strain evidence="4 5">HHU CXW</strain>
    </source>
</reference>
<dbReference type="EMBL" id="JABULH010000017">
    <property type="protein sequence ID" value="NTS66808.1"/>
    <property type="molecule type" value="Genomic_DNA"/>
</dbReference>
<comment type="pathway">
    <text evidence="1">Bacterial outer membrane biogenesis; LPS O-antigen biosynthesis.</text>
</comment>
<dbReference type="SUPFAM" id="SSF51735">
    <property type="entry name" value="NAD(P)-binding Rossmann-fold domains"/>
    <property type="match status" value="1"/>
</dbReference>
<comment type="similarity">
    <text evidence="2">Belongs to the NAD(P)-dependent epimerase/dehydratase family.</text>
</comment>
<keyword evidence="5" id="KW-1185">Reference proteome</keyword>
<dbReference type="RefSeq" id="WP_174195289.1">
    <property type="nucleotide sequence ID" value="NZ_JABULH010000017.1"/>
</dbReference>
<evidence type="ECO:0000256" key="1">
    <source>
        <dbReference type="ARBA" id="ARBA00005125"/>
    </source>
</evidence>